<protein>
    <recommendedName>
        <fullName evidence="3">Bulb-type lectin domain-containing protein</fullName>
    </recommendedName>
</protein>
<dbReference type="OrthoDB" id="516973at2"/>
<dbReference type="EMBL" id="VIGB01000003">
    <property type="protein sequence ID" value="TQF02479.1"/>
    <property type="molecule type" value="Genomic_DNA"/>
</dbReference>
<dbReference type="InterPro" id="IPR036426">
    <property type="entry name" value="Bulb-type_lectin_dom_sf"/>
</dbReference>
<feature type="region of interest" description="Disordered" evidence="1">
    <location>
        <begin position="42"/>
        <end position="72"/>
    </location>
</feature>
<sequence length="310" mass="33215">MRKRMLMRAASMLVGAGLAAAVAPAAVAAPAAQNVKAPVTAEPFHQQASRTAKTATPNVGNNGGVLNPGQTLASGQKIVDNDTTLEMQSDGNLVVYMNFSNGQHFKSLWSTGTWGNWGAYLTMQADGNLVLYKQGGGPTTGGALWSSGTWGKTNSYAEFYYGDLMVGNDAAQTAYWASHTGYLVNQVNGTYPDVPSDTLHSGYALTPGHWIESANAWVLMQPDGNLVVYRKRDGQALWSSGTWNKSNVETVMDATYGVLAVIDKTTGNAYWDSNTWNSPGATAKIQFDLNFVVYNTSNSSIWSSGTYGQY</sequence>
<dbReference type="PROSITE" id="PS50927">
    <property type="entry name" value="BULB_LECTIN"/>
    <property type="match status" value="2"/>
</dbReference>
<accession>A0A540W0D3</accession>
<organism evidence="4 5">
    <name type="scientific">Kitasatospora acidiphila</name>
    <dbReference type="NCBI Taxonomy" id="2567942"/>
    <lineage>
        <taxon>Bacteria</taxon>
        <taxon>Bacillati</taxon>
        <taxon>Actinomycetota</taxon>
        <taxon>Actinomycetes</taxon>
        <taxon>Kitasatosporales</taxon>
        <taxon>Streptomycetaceae</taxon>
        <taxon>Kitasatospora</taxon>
    </lineage>
</organism>
<feature type="domain" description="Bulb-type lectin" evidence="3">
    <location>
        <begin position="196"/>
        <end position="310"/>
    </location>
</feature>
<evidence type="ECO:0000256" key="1">
    <source>
        <dbReference type="SAM" id="MobiDB-lite"/>
    </source>
</evidence>
<evidence type="ECO:0000313" key="5">
    <source>
        <dbReference type="Proteomes" id="UP000319103"/>
    </source>
</evidence>
<evidence type="ECO:0000259" key="3">
    <source>
        <dbReference type="PROSITE" id="PS50927"/>
    </source>
</evidence>
<evidence type="ECO:0000313" key="4">
    <source>
        <dbReference type="EMBL" id="TQF02479.1"/>
    </source>
</evidence>
<dbReference type="InterPro" id="IPR001480">
    <property type="entry name" value="Bulb-type_lectin_dom"/>
</dbReference>
<name>A0A540W0D3_9ACTN</name>
<dbReference type="Gene3D" id="2.90.10.10">
    <property type="entry name" value="Bulb-type lectin domain"/>
    <property type="match status" value="3"/>
</dbReference>
<evidence type="ECO:0000256" key="2">
    <source>
        <dbReference type="SAM" id="SignalP"/>
    </source>
</evidence>
<keyword evidence="2" id="KW-0732">Signal</keyword>
<dbReference type="Gene3D" id="2.90.10.30">
    <property type="match status" value="1"/>
</dbReference>
<feature type="compositionally biased region" description="Polar residues" evidence="1">
    <location>
        <begin position="46"/>
        <end position="56"/>
    </location>
</feature>
<keyword evidence="5" id="KW-1185">Reference proteome</keyword>
<dbReference type="AlphaFoldDB" id="A0A540W0D3"/>
<comment type="caution">
    <text evidence="4">The sequence shown here is derived from an EMBL/GenBank/DDBJ whole genome shotgun (WGS) entry which is preliminary data.</text>
</comment>
<feature type="signal peptide" evidence="2">
    <location>
        <begin position="1"/>
        <end position="28"/>
    </location>
</feature>
<feature type="domain" description="Bulb-type lectin" evidence="3">
    <location>
        <begin position="63"/>
        <end position="180"/>
    </location>
</feature>
<dbReference type="SMART" id="SM00108">
    <property type="entry name" value="B_lectin"/>
    <property type="match status" value="2"/>
</dbReference>
<proteinExistence type="predicted"/>
<feature type="chain" id="PRO_5021953114" description="Bulb-type lectin domain-containing protein" evidence="2">
    <location>
        <begin position="29"/>
        <end position="310"/>
    </location>
</feature>
<dbReference type="Proteomes" id="UP000319103">
    <property type="component" value="Unassembled WGS sequence"/>
</dbReference>
<dbReference type="SUPFAM" id="SSF51110">
    <property type="entry name" value="alpha-D-mannose-specific plant lectins"/>
    <property type="match status" value="2"/>
</dbReference>
<gene>
    <name evidence="4" type="ORF">E6W39_09590</name>
</gene>
<reference evidence="4 5" key="1">
    <citation type="submission" date="2019-06" db="EMBL/GenBank/DDBJ databases">
        <title>Description of Kitasatospora acidophila sp. nov. isolated from pine grove soil, and reclassification of Streptomyces novaecaesareae to Kitasatospora novaeceasareae comb. nov.</title>
        <authorList>
            <person name="Kim M.J."/>
        </authorList>
    </citation>
    <scope>NUCLEOTIDE SEQUENCE [LARGE SCALE GENOMIC DNA]</scope>
    <source>
        <strain evidence="4 5">MMS16-CNU292</strain>
    </source>
</reference>
<feature type="compositionally biased region" description="Low complexity" evidence="1">
    <location>
        <begin position="57"/>
        <end position="69"/>
    </location>
</feature>